<proteinExistence type="predicted"/>
<dbReference type="EMBL" id="BSSV01000001">
    <property type="protein sequence ID" value="GLX84366.1"/>
    <property type="molecule type" value="Genomic_DNA"/>
</dbReference>
<keyword evidence="1" id="KW-0732">Signal</keyword>
<gene>
    <name evidence="2" type="ORF">tloyanaT_06180</name>
</gene>
<evidence type="ECO:0008006" key="4">
    <source>
        <dbReference type="Google" id="ProtNLM"/>
    </source>
</evidence>
<feature type="chain" id="PRO_5046417718" description="PEP-CTERM sorting domain-containing protein" evidence="1">
    <location>
        <begin position="21"/>
        <end position="284"/>
    </location>
</feature>
<evidence type="ECO:0000256" key="1">
    <source>
        <dbReference type="SAM" id="SignalP"/>
    </source>
</evidence>
<comment type="caution">
    <text evidence="2">The sequence shown here is derived from an EMBL/GenBank/DDBJ whole genome shotgun (WGS) entry which is preliminary data.</text>
</comment>
<evidence type="ECO:0000313" key="3">
    <source>
        <dbReference type="Proteomes" id="UP001157134"/>
    </source>
</evidence>
<organism evidence="2 3">
    <name type="scientific">Thalassotalea loyana</name>
    <dbReference type="NCBI Taxonomy" id="280483"/>
    <lineage>
        <taxon>Bacteria</taxon>
        <taxon>Pseudomonadati</taxon>
        <taxon>Pseudomonadota</taxon>
        <taxon>Gammaproteobacteria</taxon>
        <taxon>Alteromonadales</taxon>
        <taxon>Colwelliaceae</taxon>
        <taxon>Thalassotalea</taxon>
    </lineage>
</organism>
<protein>
    <recommendedName>
        <fullName evidence="4">PEP-CTERM sorting domain-containing protein</fullName>
    </recommendedName>
</protein>
<feature type="signal peptide" evidence="1">
    <location>
        <begin position="1"/>
        <end position="20"/>
    </location>
</feature>
<keyword evidence="3" id="KW-1185">Reference proteome</keyword>
<reference evidence="2 3" key="1">
    <citation type="submission" date="2023-03" db="EMBL/GenBank/DDBJ databases">
        <title>Thalassotalea loyana LMG 22536T draft genome sequence.</title>
        <authorList>
            <person name="Sawabe T."/>
        </authorList>
    </citation>
    <scope>NUCLEOTIDE SEQUENCE [LARGE SCALE GENOMIC DNA]</scope>
    <source>
        <strain evidence="2 3">LMG 22536</strain>
    </source>
</reference>
<dbReference type="Proteomes" id="UP001157134">
    <property type="component" value="Unassembled WGS sequence"/>
</dbReference>
<sequence>MKNRFLAVVAPLILSANVSAGVIEVTNVNNLTSNGNCNVSSVQITSITTNPGNAGVTGLTYPIDSTKCLGYVTTPHNDWGNEPVFNQGQLGDGLLNQEPNKDGYFVGGSYFLDHPDDSLVDIDNDGDATDPGWIRLWGTEEGYDSIGNYDLEDVLDISFNQDGSWSVSVDPLAIPFATQALGRPSVFDHLAFVLKGPNPNSGHETSGWAIYDFNFNELIANGLNISLGDTAYNFAGTWDYASVSHASIWAHDPPASTTTVTEPSTIMIMALGLLWMYSRRIRQL</sequence>
<accession>A0ABQ6HD02</accession>
<evidence type="ECO:0000313" key="2">
    <source>
        <dbReference type="EMBL" id="GLX84366.1"/>
    </source>
</evidence>
<dbReference type="RefSeq" id="WP_284295924.1">
    <property type="nucleotide sequence ID" value="NZ_BSSV01000001.1"/>
</dbReference>
<name>A0ABQ6HD02_9GAMM</name>